<evidence type="ECO:0000313" key="1">
    <source>
        <dbReference type="EMBL" id="MBB5956270.1"/>
    </source>
</evidence>
<dbReference type="InterPro" id="IPR015943">
    <property type="entry name" value="WD40/YVTN_repeat-like_dom_sf"/>
</dbReference>
<dbReference type="SUPFAM" id="SSF52540">
    <property type="entry name" value="P-loop containing nucleoside triphosphate hydrolases"/>
    <property type="match status" value="1"/>
</dbReference>
<reference evidence="1 2" key="1">
    <citation type="submission" date="2020-08" db="EMBL/GenBank/DDBJ databases">
        <title>Genomic Encyclopedia of Type Strains, Phase III (KMG-III): the genomes of soil and plant-associated and newly described type strains.</title>
        <authorList>
            <person name="Whitman W."/>
        </authorList>
    </citation>
    <scope>NUCLEOTIDE SEQUENCE [LARGE SCALE GENOMIC DNA]</scope>
    <source>
        <strain evidence="1 2">CECT 8640</strain>
    </source>
</reference>
<organism evidence="1 2">
    <name type="scientific">Saccharothrix tamanrassetensis</name>
    <dbReference type="NCBI Taxonomy" id="1051531"/>
    <lineage>
        <taxon>Bacteria</taxon>
        <taxon>Bacillati</taxon>
        <taxon>Actinomycetota</taxon>
        <taxon>Actinomycetes</taxon>
        <taxon>Pseudonocardiales</taxon>
        <taxon>Pseudonocardiaceae</taxon>
        <taxon>Saccharothrix</taxon>
    </lineage>
</organism>
<name>A0A841CH06_9PSEU</name>
<dbReference type="InterPro" id="IPR009003">
    <property type="entry name" value="Peptidase_S1_PA"/>
</dbReference>
<sequence>MRASFRERPPWLARVGRVGAGVLIAPDLVLTCAHVATSDELPVSLVHHGHASSGRVEVRVPIADDDGGDLAVLRLTEPVPNAVVAPLRAPAALSDHDYLVQGFAADRHTESRGKLGGRVGPGWVQLDGTSGQPVDQGFSGAPVWDDTIGAVVGIVVMAQRSTRWGALIPVEEIVRLWPEAVRYTGWRLDLDDAFDTHWLPRARGVEPHEPTDVWHFVGRHRALDDLATYLREPGDGRVRAVIGTPGSGKSAVLARTVVLADRITAALVPPDSLSPDVSLPPVGSVTVAVHARGRTLPQVVRAIADAAEVEAADQVRLVQRCGPITVVLDALDEAAGDDPVAIATMLNRLASDPKRHVIVGTRVGARGSTTNILLNRLADPVVLDLDSPAYLDHDDVVRYAERRLGDRTGAAAIADRAKGNFLIAQLAAMTALSGGVSLATTVGMAVDEYLDVRFERPRQVRELLLPLAFAQGAGLTEGPLWLALANALSVADHTPRDLREVLRSAASYLVEQTGRHYRLFHQALDDTFREEHGGHEPEQVVYRTLRGLVTTWADAPDYIRTHLAAHAVAAGRLDELVEDLGFMVAADPERIIPHLPHVTTDRAKLIRHVYRRAAHGFHGDTGHRAAYFCLVARQTGCGHLADEVTERTPWQADVLAWAREDGQQVLLQLPMLSDVGLWLDAHGNPAALADDPNTNGDVVLYRFRDYRLVEADRLTLSHGYSGFRAHVHRVTEDGREFGLTVDGDGVLHRWSFTGGLRMTGAVPLGPERARWDADAVATPDGRLLAVIAHQRVVHVVDWTADQPKVLHWFEAGSATEDDGKPGAAIAVHAGEVHVAHFDGLLVRLRVLRDGVFAEVGEPVDDHRYNPAVVRFVPRPDGTLLLLSASGSGLRRSTVSDGGLTGTEPVRAQPTSIASAVLPNGRVAVAAGVVGGDVAVFDVTDGLVPLGEPRRAHRLSADEVVVGIGPWGKPVVLSYGHDRHVRMWDLDHADQAPGEVTELPELFYGTVHLALVDGTTVVAAMQQYDRLALIPVTDRLTVGGTEPYDRLTVTAVGRRQPLAVTGDESGRLDVWRATATGPEHLAAHELPGGWKHNRAGDVVQDDEGLLVVLLGPGDTGWWWLRHDGTAWHRTVDPIDHYNLVEQLLLYRSAAGRRALVIGDRTEILAPGARLARLTAMRSTDTADIGEAGGEPVAVVGGIAAFCLYSLAADDFVPWSKPWQRDLDIKPQVAVTFPTAARALVAAGSNDGRLWVWSCARGGSPTELAVIRLDKPIRALIWTDDRELVVWCEKGVVKLAGFG</sequence>
<keyword evidence="2" id="KW-1185">Reference proteome</keyword>
<dbReference type="SUPFAM" id="SSF63829">
    <property type="entry name" value="Calcium-dependent phosphotriesterase"/>
    <property type="match status" value="1"/>
</dbReference>
<comment type="caution">
    <text evidence="1">The sequence shown here is derived from an EMBL/GenBank/DDBJ whole genome shotgun (WGS) entry which is preliminary data.</text>
</comment>
<dbReference type="EMBL" id="JACHJN010000004">
    <property type="protein sequence ID" value="MBB5956270.1"/>
    <property type="molecule type" value="Genomic_DNA"/>
</dbReference>
<dbReference type="InterPro" id="IPR027417">
    <property type="entry name" value="P-loop_NTPase"/>
</dbReference>
<dbReference type="Gene3D" id="2.130.10.10">
    <property type="entry name" value="YVTN repeat-like/Quinoprotein amine dehydrogenase"/>
    <property type="match status" value="1"/>
</dbReference>
<proteinExistence type="predicted"/>
<dbReference type="SUPFAM" id="SSF69322">
    <property type="entry name" value="Tricorn protease domain 2"/>
    <property type="match status" value="1"/>
</dbReference>
<protein>
    <submittedName>
        <fullName evidence="1">WD40 repeat protein</fullName>
    </submittedName>
</protein>
<accession>A0A841CH06</accession>
<gene>
    <name evidence="1" type="ORF">FHS29_002856</name>
</gene>
<dbReference type="RefSeq" id="WP_184691080.1">
    <property type="nucleotide sequence ID" value="NZ_JACHJN010000004.1"/>
</dbReference>
<dbReference type="SUPFAM" id="SSF50494">
    <property type="entry name" value="Trypsin-like serine proteases"/>
    <property type="match status" value="1"/>
</dbReference>
<dbReference type="Proteomes" id="UP000547510">
    <property type="component" value="Unassembled WGS sequence"/>
</dbReference>
<dbReference type="Pfam" id="PF13365">
    <property type="entry name" value="Trypsin_2"/>
    <property type="match status" value="1"/>
</dbReference>
<evidence type="ECO:0000313" key="2">
    <source>
        <dbReference type="Proteomes" id="UP000547510"/>
    </source>
</evidence>
<dbReference type="Gene3D" id="2.40.10.120">
    <property type="match status" value="1"/>
</dbReference>